<proteinExistence type="predicted"/>
<dbReference type="EMBL" id="NUTL01000352">
    <property type="protein sequence ID" value="PHE81911.1"/>
    <property type="molecule type" value="Genomic_DNA"/>
</dbReference>
<sequence>MKFEINTLHKDSSLEIIEKQKQEFANIIAIWNEDILKQAEQRKEKNEREDKQTYDSFSDEEILYYYLNRQTHFDKEKRIKDNSRVLYARDLS</sequence>
<name>A0ABD6T4N3_9BACI</name>
<dbReference type="AlphaFoldDB" id="A0ABD6T4N3"/>
<comment type="caution">
    <text evidence="1">The sequence shown here is derived from an EMBL/GenBank/DDBJ whole genome shotgun (WGS) entry which is preliminary data.</text>
</comment>
<feature type="non-terminal residue" evidence="1">
    <location>
        <position position="92"/>
    </location>
</feature>
<protein>
    <submittedName>
        <fullName evidence="1">Integrase</fullName>
    </submittedName>
</protein>
<accession>A0ABD6T4N3</accession>
<dbReference type="Proteomes" id="UP000221918">
    <property type="component" value="Unassembled WGS sequence"/>
</dbReference>
<reference evidence="1 2" key="1">
    <citation type="submission" date="2017-09" db="EMBL/GenBank/DDBJ databases">
        <title>Large-scale bioinformatics analysis of Bacillus genomes uncovers conserved roles of natural products in bacterial physiology.</title>
        <authorList>
            <consortium name="Agbiome Team Llc"/>
            <person name="Bleich R.M."/>
            <person name="Grubbs K.J."/>
            <person name="Santa Maria K.C."/>
            <person name="Allen S.E."/>
            <person name="Farag S."/>
            <person name="Shank E.A."/>
            <person name="Bowers A."/>
        </authorList>
    </citation>
    <scope>NUCLEOTIDE SEQUENCE [LARGE SCALE GENOMIC DNA]</scope>
    <source>
        <strain evidence="1 2">AFS037265</strain>
    </source>
</reference>
<evidence type="ECO:0000313" key="2">
    <source>
        <dbReference type="Proteomes" id="UP000221918"/>
    </source>
</evidence>
<gene>
    <name evidence="1" type="ORF">COF81_31865</name>
</gene>
<organism evidence="1 2">
    <name type="scientific">Bacillus pseudomycoides</name>
    <dbReference type="NCBI Taxonomy" id="64104"/>
    <lineage>
        <taxon>Bacteria</taxon>
        <taxon>Bacillati</taxon>
        <taxon>Bacillota</taxon>
        <taxon>Bacilli</taxon>
        <taxon>Bacillales</taxon>
        <taxon>Bacillaceae</taxon>
        <taxon>Bacillus</taxon>
        <taxon>Bacillus cereus group</taxon>
    </lineage>
</organism>
<evidence type="ECO:0000313" key="1">
    <source>
        <dbReference type="EMBL" id="PHE81911.1"/>
    </source>
</evidence>